<dbReference type="SUPFAM" id="SSF89232">
    <property type="entry name" value="Hypothetical protein TM1070"/>
    <property type="match status" value="1"/>
</dbReference>
<accession>A0A9D2D5C3</accession>
<dbReference type="Proteomes" id="UP000824025">
    <property type="component" value="Unassembled WGS sequence"/>
</dbReference>
<dbReference type="Pfam" id="PF07100">
    <property type="entry name" value="ASRT"/>
    <property type="match status" value="1"/>
</dbReference>
<dbReference type="Gene3D" id="2.60.290.11">
    <property type="entry name" value="TM1070-like"/>
    <property type="match status" value="1"/>
</dbReference>
<reference evidence="1" key="2">
    <citation type="submission" date="2021-04" db="EMBL/GenBank/DDBJ databases">
        <authorList>
            <person name="Gilroy R."/>
        </authorList>
    </citation>
    <scope>NUCLEOTIDE SEQUENCE</scope>
    <source>
        <strain evidence="1">CHK192-19661</strain>
    </source>
</reference>
<proteinExistence type="predicted"/>
<protein>
    <recommendedName>
        <fullName evidence="3">Sensory rhodopsin transducer</fullName>
    </recommendedName>
</protein>
<dbReference type="EMBL" id="DXCF01000002">
    <property type="protein sequence ID" value="HIZ08896.1"/>
    <property type="molecule type" value="Genomic_DNA"/>
</dbReference>
<dbReference type="AlphaFoldDB" id="A0A9D2D5C3"/>
<evidence type="ECO:0000313" key="1">
    <source>
        <dbReference type="EMBL" id="HIZ08896.1"/>
    </source>
</evidence>
<dbReference type="InterPro" id="IPR036698">
    <property type="entry name" value="TM1070-like_sf"/>
</dbReference>
<comment type="caution">
    <text evidence="1">The sequence shown here is derived from an EMBL/GenBank/DDBJ whole genome shotgun (WGS) entry which is preliminary data.</text>
</comment>
<evidence type="ECO:0008006" key="3">
    <source>
        <dbReference type="Google" id="ProtNLM"/>
    </source>
</evidence>
<name>A0A9D2D5C3_9FIRM</name>
<dbReference type="InterPro" id="IPR009794">
    <property type="entry name" value="ASRT"/>
</dbReference>
<sequence length="124" mass="14093">MKNGKKNWYIVDGWIPAEKAQENSGYVGHECLMILNCNDTPADVRIDVYFEDKDPIEDVAFTVPAKRIKSIRMDKPEQFAGIDLGRLNQYSLRVRSDVDVVVQFGRMDVTQPNCAYIGLMGYGE</sequence>
<reference evidence="1" key="1">
    <citation type="journal article" date="2021" name="PeerJ">
        <title>Extensive microbial diversity within the chicken gut microbiome revealed by metagenomics and culture.</title>
        <authorList>
            <person name="Gilroy R."/>
            <person name="Ravi A."/>
            <person name="Getino M."/>
            <person name="Pursley I."/>
            <person name="Horton D.L."/>
            <person name="Alikhan N.F."/>
            <person name="Baker D."/>
            <person name="Gharbi K."/>
            <person name="Hall N."/>
            <person name="Watson M."/>
            <person name="Adriaenssens E.M."/>
            <person name="Foster-Nyarko E."/>
            <person name="Jarju S."/>
            <person name="Secka A."/>
            <person name="Antonio M."/>
            <person name="Oren A."/>
            <person name="Chaudhuri R.R."/>
            <person name="La Ragione R."/>
            <person name="Hildebrand F."/>
            <person name="Pallen M.J."/>
        </authorList>
    </citation>
    <scope>NUCLEOTIDE SEQUENCE</scope>
    <source>
        <strain evidence="1">CHK192-19661</strain>
    </source>
</reference>
<gene>
    <name evidence="1" type="ORF">H9726_00270</name>
</gene>
<organism evidence="1 2">
    <name type="scientific">Candidatus Borkfalkia avicola</name>
    <dbReference type="NCBI Taxonomy" id="2838503"/>
    <lineage>
        <taxon>Bacteria</taxon>
        <taxon>Bacillati</taxon>
        <taxon>Bacillota</taxon>
        <taxon>Clostridia</taxon>
        <taxon>Christensenellales</taxon>
        <taxon>Christensenellaceae</taxon>
        <taxon>Candidatus Borkfalkia</taxon>
    </lineage>
</organism>
<evidence type="ECO:0000313" key="2">
    <source>
        <dbReference type="Proteomes" id="UP000824025"/>
    </source>
</evidence>